<dbReference type="AlphaFoldDB" id="A0A2P7V3X2"/>
<dbReference type="Pfam" id="PF13560">
    <property type="entry name" value="HTH_31"/>
    <property type="match status" value="1"/>
</dbReference>
<dbReference type="InterPro" id="IPR001387">
    <property type="entry name" value="Cro/C1-type_HTH"/>
</dbReference>
<dbReference type="SMART" id="SM00530">
    <property type="entry name" value="HTH_XRE"/>
    <property type="match status" value="1"/>
</dbReference>
<accession>A0A2P7V3X2</accession>
<dbReference type="Gene3D" id="1.10.260.40">
    <property type="entry name" value="lambda repressor-like DNA-binding domains"/>
    <property type="match status" value="1"/>
</dbReference>
<keyword evidence="3" id="KW-1185">Reference proteome</keyword>
<evidence type="ECO:0000259" key="1">
    <source>
        <dbReference type="PROSITE" id="PS50943"/>
    </source>
</evidence>
<protein>
    <recommendedName>
        <fullName evidence="1">HTH cro/C1-type domain-containing protein</fullName>
    </recommendedName>
</protein>
<dbReference type="Gene3D" id="1.25.40.10">
    <property type="entry name" value="Tetratricopeptide repeat domain"/>
    <property type="match status" value="1"/>
</dbReference>
<feature type="domain" description="HTH cro/C1-type" evidence="1">
    <location>
        <begin position="13"/>
        <end position="66"/>
    </location>
</feature>
<reference evidence="2 3" key="1">
    <citation type="submission" date="2018-03" db="EMBL/GenBank/DDBJ databases">
        <title>Brevisbacillus phylogenomics.</title>
        <authorList>
            <person name="Dunlap C."/>
        </authorList>
    </citation>
    <scope>NUCLEOTIDE SEQUENCE [LARGE SCALE GENOMIC DNA]</scope>
    <source>
        <strain evidence="2 3">NRRL NRS-1210</strain>
    </source>
</reference>
<evidence type="ECO:0000313" key="2">
    <source>
        <dbReference type="EMBL" id="PSJ93887.1"/>
    </source>
</evidence>
<dbReference type="InterPro" id="IPR010982">
    <property type="entry name" value="Lambda_DNA-bd_dom_sf"/>
</dbReference>
<dbReference type="OrthoDB" id="9808239at2"/>
<dbReference type="RefSeq" id="WP_106839944.1">
    <property type="nucleotide sequence ID" value="NZ_JBCNIW010000053.1"/>
</dbReference>
<evidence type="ECO:0000313" key="3">
    <source>
        <dbReference type="Proteomes" id="UP000240419"/>
    </source>
</evidence>
<sequence length="410" mass="47964">MPNPKRKQFGMLLKNLRNDRGWNQDKLAEELDVSRQTIANTERGQNVPKAKFVEHAFQLFGSAELIERYISIQEDRKELMALAAAVVTEQYHPVVNSVMKQIIRESLKTNDLHSIFSTLFQMIMWELKFKGKVNRRKNDWLIMVTQYLDPDPDAFFEMIEKLYHHSRESSNFSAFITITEGIKCKVTLGNSRLSQILCYQANAYFYSGNVRKAYKVSSRALDVMNGEVYKHTAFAYHRHALICMQQIEFEEALEAELVSLSLLKPSEYHYSIVKAGLARLYYMNEDYGKANEFWEDAFTKYDVHDPARTHSLNDMIMMEIKLGNMEQAHAKIIECDKLLDRAKENKWPHYDVESMLLRRNKVMLEVVESGNFLSPAVGNILQELNNSYLRDERELTKNFILERMFFSSRI</sequence>
<dbReference type="PROSITE" id="PS50943">
    <property type="entry name" value="HTH_CROC1"/>
    <property type="match status" value="1"/>
</dbReference>
<organism evidence="2 3">
    <name type="scientific">Brevibacillus fortis</name>
    <dbReference type="NCBI Taxonomy" id="2126352"/>
    <lineage>
        <taxon>Bacteria</taxon>
        <taxon>Bacillati</taxon>
        <taxon>Bacillota</taxon>
        <taxon>Bacilli</taxon>
        <taxon>Bacillales</taxon>
        <taxon>Paenibacillaceae</taxon>
        <taxon>Brevibacillus</taxon>
    </lineage>
</organism>
<gene>
    <name evidence="2" type="ORF">C7R93_17050</name>
</gene>
<proteinExistence type="predicted"/>
<dbReference type="SUPFAM" id="SSF47413">
    <property type="entry name" value="lambda repressor-like DNA-binding domains"/>
    <property type="match status" value="1"/>
</dbReference>
<dbReference type="SUPFAM" id="SSF48452">
    <property type="entry name" value="TPR-like"/>
    <property type="match status" value="1"/>
</dbReference>
<dbReference type="Proteomes" id="UP000240419">
    <property type="component" value="Unassembled WGS sequence"/>
</dbReference>
<dbReference type="CDD" id="cd00093">
    <property type="entry name" value="HTH_XRE"/>
    <property type="match status" value="1"/>
</dbReference>
<dbReference type="EMBL" id="PXZM01000026">
    <property type="protein sequence ID" value="PSJ93887.1"/>
    <property type="molecule type" value="Genomic_DNA"/>
</dbReference>
<comment type="caution">
    <text evidence="2">The sequence shown here is derived from an EMBL/GenBank/DDBJ whole genome shotgun (WGS) entry which is preliminary data.</text>
</comment>
<name>A0A2P7V3X2_9BACL</name>
<dbReference type="GO" id="GO:0003677">
    <property type="term" value="F:DNA binding"/>
    <property type="evidence" value="ECO:0007669"/>
    <property type="project" value="InterPro"/>
</dbReference>
<dbReference type="InterPro" id="IPR011990">
    <property type="entry name" value="TPR-like_helical_dom_sf"/>
</dbReference>